<dbReference type="Gene3D" id="3.40.190.10">
    <property type="entry name" value="Periplasmic binding protein-like II"/>
    <property type="match status" value="2"/>
</dbReference>
<accession>A0ABX1TID2</accession>
<dbReference type="PANTHER" id="PTHR42941">
    <property type="entry name" value="SLL1037 PROTEIN"/>
    <property type="match status" value="1"/>
</dbReference>
<gene>
    <name evidence="2" type="ORF">E4P82_04125</name>
</gene>
<protein>
    <submittedName>
        <fullName evidence="2">TAXI family TRAP transporter solute-binding subunit</fullName>
    </submittedName>
</protein>
<feature type="chain" id="PRO_5046325390" evidence="1">
    <location>
        <begin position="23"/>
        <end position="326"/>
    </location>
</feature>
<evidence type="ECO:0000313" key="3">
    <source>
        <dbReference type="Proteomes" id="UP000760480"/>
    </source>
</evidence>
<name>A0ABX1TID2_9GAMM</name>
<sequence>MKRLFALSLCLCLFPLAGPARAQESPPSPAAELSLMTGREAGTYYQIGRDLKQLAGRHQIDLDVIPSAGSLENIFKVYEYPSIQLGLSQFDTLSLIAMQAAVGDDADAEELQNVVNSMQLVLPLYQEEVHVLAKSPEIKQFSDLNGKKVAMGDVVSGTYGTASILLELFQIKPAEQLELDAVAALDALRQGQVDAMIYVVGAPARLFVRPFETGEQPHLVSVTIPDKAAKHDIFQSFYRATTIPAGTYGWQDQEVATLAVGTVLFTSDKGPDEERCRAIGRFAKMVYDNLDGLRGSGHPKWKSVTIDREALLKAPHLSPCVAQAFK</sequence>
<dbReference type="PANTHER" id="PTHR42941:SF1">
    <property type="entry name" value="SLL1037 PROTEIN"/>
    <property type="match status" value="1"/>
</dbReference>
<comment type="caution">
    <text evidence="2">The sequence shown here is derived from an EMBL/GenBank/DDBJ whole genome shotgun (WGS) entry which is preliminary data.</text>
</comment>
<dbReference type="NCBIfam" id="TIGR02122">
    <property type="entry name" value="TRAP_TAXI"/>
    <property type="match status" value="1"/>
</dbReference>
<dbReference type="RefSeq" id="WP_169247711.1">
    <property type="nucleotide sequence ID" value="NZ_SPMZ01000012.1"/>
</dbReference>
<dbReference type="Pfam" id="PF16868">
    <property type="entry name" value="NMT1_3"/>
    <property type="match status" value="1"/>
</dbReference>
<reference evidence="2 3" key="1">
    <citation type="submission" date="2019-03" db="EMBL/GenBank/DDBJ databases">
        <title>Metabolic reconstructions from genomes of highly enriched 'Candidatus Accumulibacter' and 'Candidatus Competibacter' bioreactor populations.</title>
        <authorList>
            <person name="Annavajhala M.K."/>
            <person name="Welles L."/>
            <person name="Abbas B."/>
            <person name="Sorokin D."/>
            <person name="Park H."/>
            <person name="Van Loosdrecht M."/>
            <person name="Chandran K."/>
        </authorList>
    </citation>
    <scope>NUCLEOTIDE SEQUENCE [LARGE SCALE GENOMIC DNA]</scope>
    <source>
        <strain evidence="2 3">SBR_G</strain>
    </source>
</reference>
<keyword evidence="1" id="KW-0732">Signal</keyword>
<proteinExistence type="predicted"/>
<evidence type="ECO:0000256" key="1">
    <source>
        <dbReference type="SAM" id="SignalP"/>
    </source>
</evidence>
<dbReference type="Proteomes" id="UP000760480">
    <property type="component" value="Unassembled WGS sequence"/>
</dbReference>
<dbReference type="InterPro" id="IPR011852">
    <property type="entry name" value="TRAP_TAXI"/>
</dbReference>
<dbReference type="EMBL" id="SPMZ01000012">
    <property type="protein sequence ID" value="NMQ18452.1"/>
    <property type="molecule type" value="Genomic_DNA"/>
</dbReference>
<keyword evidence="3" id="KW-1185">Reference proteome</keyword>
<evidence type="ECO:0000313" key="2">
    <source>
        <dbReference type="EMBL" id="NMQ18452.1"/>
    </source>
</evidence>
<feature type="signal peptide" evidence="1">
    <location>
        <begin position="1"/>
        <end position="22"/>
    </location>
</feature>
<dbReference type="SUPFAM" id="SSF53850">
    <property type="entry name" value="Periplasmic binding protein-like II"/>
    <property type="match status" value="1"/>
</dbReference>
<organism evidence="2 3">
    <name type="scientific">Candidatus Competibacter phosphatis</name>
    <dbReference type="NCBI Taxonomy" id="221280"/>
    <lineage>
        <taxon>Bacteria</taxon>
        <taxon>Pseudomonadati</taxon>
        <taxon>Pseudomonadota</taxon>
        <taxon>Gammaproteobacteria</taxon>
        <taxon>Candidatus Competibacteraceae</taxon>
        <taxon>Candidatus Competibacter</taxon>
    </lineage>
</organism>